<protein>
    <submittedName>
        <fullName evidence="6">Adenosylhomocysteinase</fullName>
    </submittedName>
</protein>
<reference evidence="6 7" key="1">
    <citation type="submission" date="2016-11" db="EMBL/GenBank/DDBJ databases">
        <title>Complete genome sequence of Streptomyces niveus SCSIO 3406.</title>
        <authorList>
            <person name="Zhu Q."/>
            <person name="Cheng W."/>
            <person name="Song Y."/>
            <person name="Li Q."/>
            <person name="Ju J."/>
        </authorList>
    </citation>
    <scope>NUCLEOTIDE SEQUENCE [LARGE SCALE GENOMIC DNA]</scope>
    <source>
        <strain evidence="6 7">SCSIO 3406</strain>
    </source>
</reference>
<evidence type="ECO:0000313" key="7">
    <source>
        <dbReference type="Proteomes" id="UP000189677"/>
    </source>
</evidence>
<dbReference type="SUPFAM" id="SSF52283">
    <property type="entry name" value="Formate/glycerate dehydrogenase catalytic domain-like"/>
    <property type="match status" value="1"/>
</dbReference>
<evidence type="ECO:0000313" key="6">
    <source>
        <dbReference type="EMBL" id="AQU68034.1"/>
    </source>
</evidence>
<keyword evidence="4" id="KW-0520">NAD</keyword>
<feature type="domain" description="S-adenosyl-L-homocysteine hydrolase NAD binding" evidence="5">
    <location>
        <begin position="163"/>
        <end position="325"/>
    </location>
</feature>
<dbReference type="Pfam" id="PF00670">
    <property type="entry name" value="AdoHcyase_NAD"/>
    <property type="match status" value="1"/>
</dbReference>
<keyword evidence="7" id="KW-1185">Reference proteome</keyword>
<dbReference type="SMART" id="SM00997">
    <property type="entry name" value="AdoHcyase_NAD"/>
    <property type="match status" value="1"/>
</dbReference>
<evidence type="ECO:0000256" key="2">
    <source>
        <dbReference type="ARBA" id="ARBA00007122"/>
    </source>
</evidence>
<dbReference type="InterPro" id="IPR015878">
    <property type="entry name" value="Ado_hCys_hydrolase_NAD-bd"/>
</dbReference>
<dbReference type="GO" id="GO:0005829">
    <property type="term" value="C:cytosol"/>
    <property type="evidence" value="ECO:0007669"/>
    <property type="project" value="TreeGrafter"/>
</dbReference>
<gene>
    <name evidence="6" type="ORF">BBN63_19210</name>
</gene>
<dbReference type="RefSeq" id="WP_078076622.1">
    <property type="nucleotide sequence ID" value="NZ_CP018047.1"/>
</dbReference>
<dbReference type="KEGG" id="snw:BBN63_19210"/>
<proteinExistence type="inferred from homology"/>
<dbReference type="SMART" id="SM00996">
    <property type="entry name" value="AdoHcyase"/>
    <property type="match status" value="1"/>
</dbReference>
<dbReference type="GO" id="GO:0004013">
    <property type="term" value="F:adenosylhomocysteinase activity"/>
    <property type="evidence" value="ECO:0007669"/>
    <property type="project" value="TreeGrafter"/>
</dbReference>
<sequence length="374" mass="40640">MEAFEQARLDAYFGRVASRFMPTRRPAAFLITHLLPERPAFVRGVAGVTELRAVLPKPKSVHAEALRQVEEEGHPCDKLSRELFTDPDRALRYIEARAAGRPVVLLDVGGYFAPSLDALCDRFSGRIVGVVEDTENGHRRYADLDKLPCPVVSVARSPLKDPEDFLVGQSVVFSAEALMRGRGDILHGRTALVIGFGKLGSSIARLLHAKGVRVTVYDIDPVRRTQALSQGFTVARDREAGLSDAGLVLCATGALSLRGEDFPHLRNGAYVATVTSSEDELELAGLSDVYERAHIGEHVTRYLTTGHYFYLLNSGNAVNFLHGASVGPFIHLVQGEILAASAALARGGLDPGMQEIGPGDRATIAAIWLDYFNR</sequence>
<dbReference type="EMBL" id="CP018047">
    <property type="protein sequence ID" value="AQU68034.1"/>
    <property type="molecule type" value="Genomic_DNA"/>
</dbReference>
<dbReference type="GO" id="GO:0006730">
    <property type="term" value="P:one-carbon metabolic process"/>
    <property type="evidence" value="ECO:0007669"/>
    <property type="project" value="UniProtKB-KW"/>
</dbReference>
<dbReference type="InterPro" id="IPR000043">
    <property type="entry name" value="Adenosylhomocysteinase-like"/>
</dbReference>
<comment type="similarity">
    <text evidence="2">Belongs to the adenosylhomocysteinase family.</text>
</comment>
<evidence type="ECO:0000256" key="3">
    <source>
        <dbReference type="ARBA" id="ARBA00022563"/>
    </source>
</evidence>
<dbReference type="PANTHER" id="PTHR23420">
    <property type="entry name" value="ADENOSYLHOMOCYSTEINASE"/>
    <property type="match status" value="1"/>
</dbReference>
<evidence type="ECO:0000256" key="4">
    <source>
        <dbReference type="ARBA" id="ARBA00023027"/>
    </source>
</evidence>
<evidence type="ECO:0000259" key="5">
    <source>
        <dbReference type="SMART" id="SM00997"/>
    </source>
</evidence>
<dbReference type="SUPFAM" id="SSF51735">
    <property type="entry name" value="NAD(P)-binding Rossmann-fold domains"/>
    <property type="match status" value="1"/>
</dbReference>
<dbReference type="InterPro" id="IPR036291">
    <property type="entry name" value="NAD(P)-bd_dom_sf"/>
</dbReference>
<dbReference type="OrthoDB" id="3207107at2"/>
<dbReference type="GO" id="GO:0033353">
    <property type="term" value="P:S-adenosylmethionine cycle"/>
    <property type="evidence" value="ECO:0007669"/>
    <property type="project" value="TreeGrafter"/>
</dbReference>
<dbReference type="Gene3D" id="3.40.50.720">
    <property type="entry name" value="NAD(P)-binding Rossmann-like Domain"/>
    <property type="match status" value="1"/>
</dbReference>
<keyword evidence="3" id="KW-0554">One-carbon metabolism</keyword>
<dbReference type="AlphaFoldDB" id="A0A1U9QUV4"/>
<dbReference type="PANTHER" id="PTHR23420:SF0">
    <property type="entry name" value="ADENOSYLHOMOCYSTEINASE"/>
    <property type="match status" value="1"/>
</dbReference>
<name>A0A1U9QUV4_STRNV</name>
<accession>A0A1U9QUV4</accession>
<dbReference type="InterPro" id="IPR042172">
    <property type="entry name" value="Adenosylhomocyst_ase-like_sf"/>
</dbReference>
<dbReference type="Gene3D" id="3.40.50.1480">
    <property type="entry name" value="Adenosylhomocysteinase-like"/>
    <property type="match status" value="1"/>
</dbReference>
<organism evidence="6 7">
    <name type="scientific">Streptomyces niveus</name>
    <name type="common">Streptomyces spheroides</name>
    <dbReference type="NCBI Taxonomy" id="193462"/>
    <lineage>
        <taxon>Bacteria</taxon>
        <taxon>Bacillati</taxon>
        <taxon>Actinomycetota</taxon>
        <taxon>Actinomycetes</taxon>
        <taxon>Kitasatosporales</taxon>
        <taxon>Streptomycetaceae</taxon>
        <taxon>Streptomyces</taxon>
    </lineage>
</organism>
<evidence type="ECO:0000256" key="1">
    <source>
        <dbReference type="ARBA" id="ARBA00001911"/>
    </source>
</evidence>
<comment type="cofactor">
    <cofactor evidence="1">
        <name>NAD(+)</name>
        <dbReference type="ChEBI" id="CHEBI:57540"/>
    </cofactor>
</comment>
<dbReference type="Proteomes" id="UP000189677">
    <property type="component" value="Chromosome"/>
</dbReference>